<evidence type="ECO:0000256" key="1">
    <source>
        <dbReference type="SAM" id="MobiDB-lite"/>
    </source>
</evidence>
<dbReference type="PANTHER" id="PTHR43250:SF2">
    <property type="entry name" value="EXODEOXYRIBONUCLEASE III"/>
    <property type="match status" value="1"/>
</dbReference>
<accession>A0A914XF57</accession>
<dbReference type="InterPro" id="IPR037493">
    <property type="entry name" value="ExoIII-like"/>
</dbReference>
<sequence length="128" mass="14029">MMDQVSTTAQARASSRSNAYLPHLSSASSQQGLPRNGRAQLKKQAFRVATLNIRTLTGRGRELANLLRRGRVNVASLQETQWKEAKAKELGDGYKLLYNGGPSGQNKVGVINCNELKGKVVDVQRFSD</sequence>
<dbReference type="GO" id="GO:0008311">
    <property type="term" value="F:double-stranded DNA 3'-5' DNA exonuclease activity"/>
    <property type="evidence" value="ECO:0007669"/>
    <property type="project" value="InterPro"/>
</dbReference>
<keyword evidence="2" id="KW-1185">Reference proteome</keyword>
<dbReference type="Proteomes" id="UP000887566">
    <property type="component" value="Unplaced"/>
</dbReference>
<name>A0A914XF57_9BILA</name>
<feature type="region of interest" description="Disordered" evidence="1">
    <location>
        <begin position="1"/>
        <end position="39"/>
    </location>
</feature>
<evidence type="ECO:0000313" key="3">
    <source>
        <dbReference type="WBParaSite" id="PSAMB.scaffold7991size6792.g30828.t1"/>
    </source>
</evidence>
<dbReference type="GO" id="GO:0006281">
    <property type="term" value="P:DNA repair"/>
    <property type="evidence" value="ECO:0007669"/>
    <property type="project" value="InterPro"/>
</dbReference>
<proteinExistence type="predicted"/>
<dbReference type="WBParaSite" id="PSAMB.scaffold7991size6792.g30828.t1">
    <property type="protein sequence ID" value="PSAMB.scaffold7991size6792.g30828.t1"/>
    <property type="gene ID" value="PSAMB.scaffold7991size6792.g30828"/>
</dbReference>
<evidence type="ECO:0000313" key="2">
    <source>
        <dbReference type="Proteomes" id="UP000887566"/>
    </source>
</evidence>
<organism evidence="2 3">
    <name type="scientific">Plectus sambesii</name>
    <dbReference type="NCBI Taxonomy" id="2011161"/>
    <lineage>
        <taxon>Eukaryota</taxon>
        <taxon>Metazoa</taxon>
        <taxon>Ecdysozoa</taxon>
        <taxon>Nematoda</taxon>
        <taxon>Chromadorea</taxon>
        <taxon>Plectida</taxon>
        <taxon>Plectina</taxon>
        <taxon>Plectoidea</taxon>
        <taxon>Plectidae</taxon>
        <taxon>Plectus</taxon>
    </lineage>
</organism>
<dbReference type="PANTHER" id="PTHR43250">
    <property type="entry name" value="EXODEOXYRIBONUCLEASE III"/>
    <property type="match status" value="1"/>
</dbReference>
<feature type="compositionally biased region" description="Low complexity" evidence="1">
    <location>
        <begin position="1"/>
        <end position="19"/>
    </location>
</feature>
<dbReference type="Gene3D" id="3.60.10.10">
    <property type="entry name" value="Endonuclease/exonuclease/phosphatase"/>
    <property type="match status" value="1"/>
</dbReference>
<dbReference type="InterPro" id="IPR036691">
    <property type="entry name" value="Endo/exonu/phosph_ase_sf"/>
</dbReference>
<dbReference type="AlphaFoldDB" id="A0A914XF57"/>
<protein>
    <submittedName>
        <fullName evidence="3">Endonuclease/exonuclease/phosphatase domain-containing protein</fullName>
    </submittedName>
</protein>
<reference evidence="3" key="1">
    <citation type="submission" date="2022-11" db="UniProtKB">
        <authorList>
            <consortium name="WormBaseParasite"/>
        </authorList>
    </citation>
    <scope>IDENTIFICATION</scope>
</reference>
<dbReference type="SUPFAM" id="SSF56219">
    <property type="entry name" value="DNase I-like"/>
    <property type="match status" value="1"/>
</dbReference>